<evidence type="ECO:0000256" key="1">
    <source>
        <dbReference type="ARBA" id="ARBA00023002"/>
    </source>
</evidence>
<dbReference type="InterPro" id="IPR015590">
    <property type="entry name" value="Aldehyde_DH_dom"/>
</dbReference>
<dbReference type="Proteomes" id="UP000602198">
    <property type="component" value="Unassembled WGS sequence"/>
</dbReference>
<dbReference type="PANTHER" id="PTHR43353:SF5">
    <property type="entry name" value="SUCCINATE-SEMIALDEHYDE DEHYDROGENASE, MITOCHONDRIAL"/>
    <property type="match status" value="1"/>
</dbReference>
<comment type="caution">
    <text evidence="3">The sequence shown here is derived from an EMBL/GenBank/DDBJ whole genome shotgun (WGS) entry which is preliminary data.</text>
</comment>
<dbReference type="RefSeq" id="WP_201956846.1">
    <property type="nucleotide sequence ID" value="NZ_JAERRJ010000018.1"/>
</dbReference>
<accession>A0ABS1MG61</accession>
<feature type="domain" description="Aldehyde dehydrogenase" evidence="2">
    <location>
        <begin position="22"/>
        <end position="432"/>
    </location>
</feature>
<evidence type="ECO:0000259" key="2">
    <source>
        <dbReference type="Pfam" id="PF00171"/>
    </source>
</evidence>
<sequence>MHTVRAPHVRVPDAGKVRPPMLTVIAPADGHVIDTIPTDSPERVRDAVERLRGNSELWRSLGVVGRVHWLTMFRNWLLDNRDTVVSLLGWETGKPESETEAEFALAVDTLDHYRAQAADFLGGRYPQLSLRPSAAMQLAVTDRSCAVVGVIGPWTYPLALAMFDAVPALVAGAAVIVKSSSETPLTMRAVADGWASVGAPAVFDTVAGHDAGPAVLDSVDFVRFTGCVETGKVVALRAAGRLIPCCLDLGGKSAAVVLADADLDQAAACIALGALAHSGQSCNSVERIYVESSVYEPFLCRLVDEAAAFAPLAGDEPGAGVMTSASQVARIRDQVRDALLKGATLRCGGTGTGHTFEPTVLGDVDPTMAVLTQQTLGPILPVVRVADAGEAFELALRPPAGPCASIWTADTAAAVRAAGRFAPIRVGINDVSLHIAHPVPY</sequence>
<evidence type="ECO:0000313" key="3">
    <source>
        <dbReference type="EMBL" id="MBL1079651.1"/>
    </source>
</evidence>
<proteinExistence type="predicted"/>
<organism evidence="3 4">
    <name type="scientific">Nocardia acididurans</name>
    <dbReference type="NCBI Taxonomy" id="2802282"/>
    <lineage>
        <taxon>Bacteria</taxon>
        <taxon>Bacillati</taxon>
        <taxon>Actinomycetota</taxon>
        <taxon>Actinomycetes</taxon>
        <taxon>Mycobacteriales</taxon>
        <taxon>Nocardiaceae</taxon>
        <taxon>Nocardia</taxon>
    </lineage>
</organism>
<name>A0ABS1MG61_9NOCA</name>
<evidence type="ECO:0000313" key="4">
    <source>
        <dbReference type="Proteomes" id="UP000602198"/>
    </source>
</evidence>
<dbReference type="EMBL" id="JAERRJ010000018">
    <property type="protein sequence ID" value="MBL1079651.1"/>
    <property type="molecule type" value="Genomic_DNA"/>
</dbReference>
<protein>
    <submittedName>
        <fullName evidence="3">Aldehyde dehydrogenase family protein</fullName>
    </submittedName>
</protein>
<reference evidence="3 4" key="1">
    <citation type="submission" date="2021-01" db="EMBL/GenBank/DDBJ databases">
        <title>WGS of actinomycetes isolated from Thailand.</title>
        <authorList>
            <person name="Thawai C."/>
        </authorList>
    </citation>
    <scope>NUCLEOTIDE SEQUENCE [LARGE SCALE GENOMIC DNA]</scope>
    <source>
        <strain evidence="3 4">LPG 2</strain>
    </source>
</reference>
<dbReference type="InterPro" id="IPR050740">
    <property type="entry name" value="Aldehyde_DH_Superfamily"/>
</dbReference>
<dbReference type="SUPFAM" id="SSF53720">
    <property type="entry name" value="ALDH-like"/>
    <property type="match status" value="1"/>
</dbReference>
<dbReference type="InterPro" id="IPR016162">
    <property type="entry name" value="Ald_DH_N"/>
</dbReference>
<keyword evidence="1" id="KW-0560">Oxidoreductase</keyword>
<keyword evidence="4" id="KW-1185">Reference proteome</keyword>
<gene>
    <name evidence="3" type="ORF">JK358_35130</name>
</gene>
<dbReference type="InterPro" id="IPR016163">
    <property type="entry name" value="Ald_DH_C"/>
</dbReference>
<dbReference type="Pfam" id="PF00171">
    <property type="entry name" value="Aldedh"/>
    <property type="match status" value="1"/>
</dbReference>
<dbReference type="Gene3D" id="3.40.309.10">
    <property type="entry name" value="Aldehyde Dehydrogenase, Chain A, domain 2"/>
    <property type="match status" value="1"/>
</dbReference>
<dbReference type="InterPro" id="IPR016161">
    <property type="entry name" value="Ald_DH/histidinol_DH"/>
</dbReference>
<dbReference type="PANTHER" id="PTHR43353">
    <property type="entry name" value="SUCCINATE-SEMIALDEHYDE DEHYDROGENASE, MITOCHONDRIAL"/>
    <property type="match status" value="1"/>
</dbReference>
<dbReference type="Gene3D" id="3.40.605.10">
    <property type="entry name" value="Aldehyde Dehydrogenase, Chain A, domain 1"/>
    <property type="match status" value="1"/>
</dbReference>